<dbReference type="SUPFAM" id="SSF51269">
    <property type="entry name" value="AFP III-like domain"/>
    <property type="match status" value="1"/>
</dbReference>
<dbReference type="PANTHER" id="PTHR42966">
    <property type="entry name" value="N-ACETYLNEURAMINATE SYNTHASE"/>
    <property type="match status" value="1"/>
</dbReference>
<dbReference type="Gene3D" id="3.90.1210.10">
    <property type="entry name" value="Antifreeze-like/N-acetylneuraminic acid synthase C-terminal domain"/>
    <property type="match status" value="1"/>
</dbReference>
<dbReference type="InterPro" id="IPR051690">
    <property type="entry name" value="PseI-like"/>
</dbReference>
<reference evidence="2 3" key="1">
    <citation type="submission" date="2022-08" db="EMBL/GenBank/DDBJ databases">
        <title>Reclassification of Massilia species as members of the genera Telluria, Duganella, Pseudoduganella, Mokoshia gen. nov. and Zemynaea gen. nov. using orthogonal and non-orthogonal genome-based approaches.</title>
        <authorList>
            <person name="Bowman J.P."/>
        </authorList>
    </citation>
    <scope>NUCLEOTIDE SEQUENCE [LARGE SCALE GENOMIC DNA]</scope>
    <source>
        <strain evidence="2 3">JCM 31607</strain>
    </source>
</reference>
<dbReference type="PANTHER" id="PTHR42966:SF2">
    <property type="entry name" value="PSEUDAMINIC ACID SYNTHASE"/>
    <property type="match status" value="1"/>
</dbReference>
<dbReference type="PROSITE" id="PS50844">
    <property type="entry name" value="AFP_LIKE"/>
    <property type="match status" value="1"/>
</dbReference>
<name>A0ABT2BEQ5_9BURK</name>
<dbReference type="InterPro" id="IPR013785">
    <property type="entry name" value="Aldolase_TIM"/>
</dbReference>
<feature type="domain" description="AFP-like" evidence="1">
    <location>
        <begin position="292"/>
        <end position="348"/>
    </location>
</feature>
<evidence type="ECO:0000259" key="1">
    <source>
        <dbReference type="PROSITE" id="PS50844"/>
    </source>
</evidence>
<dbReference type="InterPro" id="IPR013132">
    <property type="entry name" value="PseI/NeuA/B-like_N"/>
</dbReference>
<evidence type="ECO:0000313" key="2">
    <source>
        <dbReference type="EMBL" id="MCS0606988.1"/>
    </source>
</evidence>
<dbReference type="InterPro" id="IPR057736">
    <property type="entry name" value="SAF_PseI/NeuA/NeuB"/>
</dbReference>
<dbReference type="Gene3D" id="3.20.20.70">
    <property type="entry name" value="Aldolase class I"/>
    <property type="match status" value="1"/>
</dbReference>
<dbReference type="InterPro" id="IPR020030">
    <property type="entry name" value="Pseudaminic_synth_PseI"/>
</dbReference>
<organism evidence="2 3">
    <name type="scientific">Massilia solisilvae</name>
    <dbReference type="NCBI Taxonomy" id="1811225"/>
    <lineage>
        <taxon>Bacteria</taxon>
        <taxon>Pseudomonadati</taxon>
        <taxon>Pseudomonadota</taxon>
        <taxon>Betaproteobacteria</taxon>
        <taxon>Burkholderiales</taxon>
        <taxon>Oxalobacteraceae</taxon>
        <taxon>Telluria group</taxon>
        <taxon>Massilia</taxon>
    </lineage>
</organism>
<accession>A0ABT2BEQ5</accession>
<dbReference type="InterPro" id="IPR036732">
    <property type="entry name" value="AFP_Neu5c_C_sf"/>
</dbReference>
<dbReference type="GO" id="GO:0016740">
    <property type="term" value="F:transferase activity"/>
    <property type="evidence" value="ECO:0007669"/>
    <property type="project" value="UniProtKB-KW"/>
</dbReference>
<dbReference type="EC" id="2.5.1.97" evidence="2"/>
<dbReference type="Pfam" id="PF08666">
    <property type="entry name" value="SAF"/>
    <property type="match status" value="1"/>
</dbReference>
<gene>
    <name evidence="2" type="primary">pseI</name>
    <name evidence="2" type="ORF">NX773_02270</name>
</gene>
<evidence type="ECO:0000313" key="3">
    <source>
        <dbReference type="Proteomes" id="UP001205861"/>
    </source>
</evidence>
<keyword evidence="2" id="KW-0808">Transferase</keyword>
<dbReference type="Proteomes" id="UP001205861">
    <property type="component" value="Unassembled WGS sequence"/>
</dbReference>
<dbReference type="SUPFAM" id="SSF51569">
    <property type="entry name" value="Aldolase"/>
    <property type="match status" value="1"/>
</dbReference>
<dbReference type="InterPro" id="IPR006190">
    <property type="entry name" value="SAF_AFP_Neu5Ac"/>
</dbReference>
<dbReference type="InterPro" id="IPR013974">
    <property type="entry name" value="SAF"/>
</dbReference>
<dbReference type="RefSeq" id="WP_258854767.1">
    <property type="nucleotide sequence ID" value="NZ_JANUGV010000001.1"/>
</dbReference>
<comment type="caution">
    <text evidence="2">The sequence shown here is derived from an EMBL/GenBank/DDBJ whole genome shotgun (WGS) entry which is preliminary data.</text>
</comment>
<sequence>MIEIAGRQIGPDSPPFIIAEMSGNHNQSLDRAMRIVDAAVEAGAHAIKLQTASPDGLTLDVDSPDFKILDKDSLWYGKNLYQLYQEAVTPWEWHGPIFEHCRSRGIIAFSSPFELKAVDFLESLDAPCYKIASFELVDTQLVRRAAQTGKPLIMSTGMASLSEIETAVKTARAEGNDQIILLKCTSTYPARPTNTNLLTIAHLREAFGTQVGLSDHTMGVGVPCAAVAMGATVVEKHFTLARADGGVDAAFSLEPHELKLLVEETERAWQAVGTVRYGGSKDEQASLKYRRSIYISEDVKAGEALTPENMRIVRPGFGLAPKYYDLLIGRRVNKDLAKGTAMSWEYIG</sequence>
<dbReference type="NCBIfam" id="TIGR03586">
    <property type="entry name" value="PseI"/>
    <property type="match status" value="1"/>
</dbReference>
<dbReference type="SMART" id="SM00858">
    <property type="entry name" value="SAF"/>
    <property type="match status" value="1"/>
</dbReference>
<dbReference type="CDD" id="cd11615">
    <property type="entry name" value="SAF_NeuB_like"/>
    <property type="match status" value="1"/>
</dbReference>
<keyword evidence="3" id="KW-1185">Reference proteome</keyword>
<dbReference type="Pfam" id="PF03102">
    <property type="entry name" value="NeuB"/>
    <property type="match status" value="1"/>
</dbReference>
<protein>
    <submittedName>
        <fullName evidence="2">Pseudaminic acid synthase</fullName>
        <ecNumber evidence="2">2.5.1.97</ecNumber>
    </submittedName>
</protein>
<dbReference type="EMBL" id="JANUGV010000001">
    <property type="protein sequence ID" value="MCS0606988.1"/>
    <property type="molecule type" value="Genomic_DNA"/>
</dbReference>
<proteinExistence type="predicted"/>